<feature type="repeat" description="WD" evidence="3">
    <location>
        <begin position="869"/>
        <end position="910"/>
    </location>
</feature>
<evidence type="ECO:0000313" key="6">
    <source>
        <dbReference type="EMBL" id="KAG1905029.1"/>
    </source>
</evidence>
<evidence type="ECO:0000313" key="7">
    <source>
        <dbReference type="Proteomes" id="UP001195769"/>
    </source>
</evidence>
<name>A0AAD4EHC0_9AGAM</name>
<dbReference type="InterPro" id="IPR056884">
    <property type="entry name" value="NPHP3-like_N"/>
</dbReference>
<feature type="compositionally biased region" description="Polar residues" evidence="4">
    <location>
        <begin position="1134"/>
        <end position="1151"/>
    </location>
</feature>
<dbReference type="PANTHER" id="PTHR22847:SF637">
    <property type="entry name" value="WD REPEAT DOMAIN 5B"/>
    <property type="match status" value="1"/>
</dbReference>
<dbReference type="AlphaFoldDB" id="A0AAD4EHC0"/>
<evidence type="ECO:0000256" key="1">
    <source>
        <dbReference type="ARBA" id="ARBA00022574"/>
    </source>
</evidence>
<dbReference type="InterPro" id="IPR027417">
    <property type="entry name" value="P-loop_NTPase"/>
</dbReference>
<comment type="caution">
    <text evidence="6">The sequence shown here is derived from an EMBL/GenBank/DDBJ whole genome shotgun (WGS) entry which is preliminary data.</text>
</comment>
<dbReference type="Pfam" id="PF00400">
    <property type="entry name" value="WD40"/>
    <property type="match status" value="6"/>
</dbReference>
<protein>
    <submittedName>
        <fullName evidence="6">WD40 repeat-like protein</fullName>
    </submittedName>
</protein>
<gene>
    <name evidence="6" type="ORF">F5891DRAFT_1183697</name>
</gene>
<keyword evidence="1 3" id="KW-0853">WD repeat</keyword>
<keyword evidence="7" id="KW-1185">Reference proteome</keyword>
<accession>A0AAD4EHC0</accession>
<feature type="repeat" description="WD" evidence="3">
    <location>
        <begin position="912"/>
        <end position="953"/>
    </location>
</feature>
<dbReference type="EMBL" id="JABBWK010000008">
    <property type="protein sequence ID" value="KAG1905029.1"/>
    <property type="molecule type" value="Genomic_DNA"/>
</dbReference>
<dbReference type="Gene3D" id="3.40.50.300">
    <property type="entry name" value="P-loop containing nucleotide triphosphate hydrolases"/>
    <property type="match status" value="1"/>
</dbReference>
<evidence type="ECO:0000256" key="2">
    <source>
        <dbReference type="ARBA" id="ARBA00022737"/>
    </source>
</evidence>
<dbReference type="Proteomes" id="UP001195769">
    <property type="component" value="Unassembled WGS sequence"/>
</dbReference>
<keyword evidence="2" id="KW-0677">Repeat</keyword>
<dbReference type="InterPro" id="IPR019775">
    <property type="entry name" value="WD40_repeat_CS"/>
</dbReference>
<dbReference type="Gene3D" id="2.130.10.10">
    <property type="entry name" value="YVTN repeat-like/Quinoprotein amine dehydrogenase"/>
    <property type="match status" value="3"/>
</dbReference>
<dbReference type="PRINTS" id="PR00320">
    <property type="entry name" value="GPROTEINBRPT"/>
</dbReference>
<organism evidence="6 7">
    <name type="scientific">Suillus fuscotomentosus</name>
    <dbReference type="NCBI Taxonomy" id="1912939"/>
    <lineage>
        <taxon>Eukaryota</taxon>
        <taxon>Fungi</taxon>
        <taxon>Dikarya</taxon>
        <taxon>Basidiomycota</taxon>
        <taxon>Agaricomycotina</taxon>
        <taxon>Agaricomycetes</taxon>
        <taxon>Agaricomycetidae</taxon>
        <taxon>Boletales</taxon>
        <taxon>Suillineae</taxon>
        <taxon>Suillaceae</taxon>
        <taxon>Suillus</taxon>
    </lineage>
</organism>
<feature type="repeat" description="WD" evidence="3">
    <location>
        <begin position="1084"/>
        <end position="1114"/>
    </location>
</feature>
<evidence type="ECO:0000259" key="5">
    <source>
        <dbReference type="Pfam" id="PF24883"/>
    </source>
</evidence>
<dbReference type="SMART" id="SM00320">
    <property type="entry name" value="WD40"/>
    <property type="match status" value="6"/>
</dbReference>
<dbReference type="InterPro" id="IPR001680">
    <property type="entry name" value="WD40_rpt"/>
</dbReference>
<evidence type="ECO:0000256" key="3">
    <source>
        <dbReference type="PROSITE-ProRule" id="PRU00221"/>
    </source>
</evidence>
<feature type="repeat" description="WD" evidence="3">
    <location>
        <begin position="955"/>
        <end position="996"/>
    </location>
</feature>
<dbReference type="SUPFAM" id="SSF50978">
    <property type="entry name" value="WD40 repeat-like"/>
    <property type="match status" value="1"/>
</dbReference>
<reference evidence="6" key="1">
    <citation type="journal article" date="2020" name="New Phytol.">
        <title>Comparative genomics reveals dynamic genome evolution in host specialist ectomycorrhizal fungi.</title>
        <authorList>
            <person name="Lofgren L.A."/>
            <person name="Nguyen N.H."/>
            <person name="Vilgalys R."/>
            <person name="Ruytinx J."/>
            <person name="Liao H.L."/>
            <person name="Branco S."/>
            <person name="Kuo A."/>
            <person name="LaButti K."/>
            <person name="Lipzen A."/>
            <person name="Andreopoulos W."/>
            <person name="Pangilinan J."/>
            <person name="Riley R."/>
            <person name="Hundley H."/>
            <person name="Na H."/>
            <person name="Barry K."/>
            <person name="Grigoriev I.V."/>
            <person name="Stajich J.E."/>
            <person name="Kennedy P.G."/>
        </authorList>
    </citation>
    <scope>NUCLEOTIDE SEQUENCE</scope>
    <source>
        <strain evidence="6">FC203</strain>
    </source>
</reference>
<sequence length="1249" mass="137609">MVHSTILRQAVGYWCSPVKADENDRSKIVAMTIAAHHYAARCLYSSSNNKHLVTSEIPSDFVNQGLPGEPASQVQAVSSGKEEGPDTQLVDAELQGACDSAQSMVLLGKHVTFVASVADNAPAGLDATSDFETTYLQPLKIIDGVPEEIADIHPYAKMALGVLSAASKIIVAQAERDQSIYSLLKKLAEVYRIMTRDDNPRKIESMRGTVGSIVQQTYECARFIRDYSETKSFWKRLGKNVLSETSDIIKRYCGTLDHLMQQFRDQVDRDVAVFVQRTGETLDLSGMIYAGDAGVVTAKQCLSGTRTDILSQITKWINNSEDSVPRVMWLSGPAGKSISAIAHTIAHWFKETGGLCSCFCFDRHREGDRRHEKIFSTIARDLADHDPGIRRALADAVENATSLKNTTDIIQQWRELLMGPLEKFPASSVGPVLIVIDALDESGGIETRQDLLRILSGKLENKKVPQITELPSNFRILVTSRPLPDIEKGFEGVDHILRLSPHVAIQAFVSKELKELSEFQDTHLTVLTAKSDGLFEWARLACTYIKEPYFGLSPMDCFSTIVNRSPGERNNLLYDIYRLFLEEIIPRHKYTKFQYQQLIARFRSVMGQIFAAVEPLPLVSLQAMRHHFPEDHDHYEVGVVIKHMGGLFSGTTDPFTPIRPLHASFRDFLTDKSSSGAFYVEVSKVQRDLAFASLRVMEHGLRFNICNLKSSYLPNSQDTELPERVKTYISPHLSYSCRYWATHVQTTDFDDELAKEIRSLFDDERLMFWIEALGLLNAISGAVVLPLVAKWLKNHSGYEDLRSATMDVQRFMQVFGGMILRSTPHLYVSALPFSPVNSTMATTCTAKFPNSLRLASGRDLNWTVVQAIIRGHTNTVLSVSFSLDGTRIASGSSDKTVRLWNAATGQPLCEPLKGHTGAVLSVSFSPDGTRIASGSLDKTVRLWNAATGQPLGEPLKGHTSWVYSVSFSSDGTRIASGSLDKTVRLWNAATGRPLGEPFKGHTGALRSISFSPDGTRIASGSLDKTVRLWNVATGQPLCEPFKGHTGAVRSVSFSLDGTHIASGSEDRTVRLWNAATGRPLGEPLKGHTGAVLSVSFSPDGTRIASGSEDKTLRLMKVLPSPASTEPDPSASPLHRSTASPTQDSRIAPTNTCNHPPISFSPCLKHALPNPAHLLEPTSDHHSNSTPFLLQPDGWIMGPRHELLFWVPPASRHLFYSPDTAMVIPRGGAELDLSCMAHGARWSSCRNAST</sequence>
<feature type="region of interest" description="Disordered" evidence="4">
    <location>
        <begin position="1119"/>
        <end position="1151"/>
    </location>
</feature>
<dbReference type="Pfam" id="PF24883">
    <property type="entry name" value="NPHP3_N"/>
    <property type="match status" value="1"/>
</dbReference>
<dbReference type="PROSITE" id="PS00678">
    <property type="entry name" value="WD_REPEATS_1"/>
    <property type="match status" value="5"/>
</dbReference>
<dbReference type="PROSITE" id="PS50082">
    <property type="entry name" value="WD_REPEATS_2"/>
    <property type="match status" value="6"/>
</dbReference>
<dbReference type="CDD" id="cd00200">
    <property type="entry name" value="WD40"/>
    <property type="match status" value="1"/>
</dbReference>
<dbReference type="InterPro" id="IPR036322">
    <property type="entry name" value="WD40_repeat_dom_sf"/>
</dbReference>
<feature type="repeat" description="WD" evidence="3">
    <location>
        <begin position="998"/>
        <end position="1039"/>
    </location>
</feature>
<evidence type="ECO:0000256" key="4">
    <source>
        <dbReference type="SAM" id="MobiDB-lite"/>
    </source>
</evidence>
<dbReference type="GO" id="GO:1990234">
    <property type="term" value="C:transferase complex"/>
    <property type="evidence" value="ECO:0007669"/>
    <property type="project" value="UniProtKB-ARBA"/>
</dbReference>
<proteinExistence type="predicted"/>
<feature type="domain" description="Nephrocystin 3-like N-terminal" evidence="5">
    <location>
        <begin position="310"/>
        <end position="481"/>
    </location>
</feature>
<dbReference type="PROSITE" id="PS50294">
    <property type="entry name" value="WD_REPEATS_REGION"/>
    <property type="match status" value="6"/>
</dbReference>
<dbReference type="SUPFAM" id="SSF52540">
    <property type="entry name" value="P-loop containing nucleoside triphosphate hydrolases"/>
    <property type="match status" value="1"/>
</dbReference>
<dbReference type="InterPro" id="IPR020472">
    <property type="entry name" value="WD40_PAC1"/>
</dbReference>
<dbReference type="PANTHER" id="PTHR22847">
    <property type="entry name" value="WD40 REPEAT PROTEIN"/>
    <property type="match status" value="1"/>
</dbReference>
<dbReference type="RefSeq" id="XP_041230604.1">
    <property type="nucleotide sequence ID" value="XM_041366336.1"/>
</dbReference>
<dbReference type="GeneID" id="64660634"/>
<dbReference type="InterPro" id="IPR015943">
    <property type="entry name" value="WD40/YVTN_repeat-like_dom_sf"/>
</dbReference>
<feature type="repeat" description="WD" evidence="3">
    <location>
        <begin position="1041"/>
        <end position="1082"/>
    </location>
</feature>